<dbReference type="InterPro" id="IPR036188">
    <property type="entry name" value="FAD/NAD-bd_sf"/>
</dbReference>
<dbReference type="GO" id="GO:0005096">
    <property type="term" value="F:GTPase activator activity"/>
    <property type="evidence" value="ECO:0007669"/>
    <property type="project" value="UniProtKB-KW"/>
</dbReference>
<dbReference type="GO" id="GO:0016192">
    <property type="term" value="P:vesicle-mediated transport"/>
    <property type="evidence" value="ECO:0007669"/>
    <property type="project" value="TreeGrafter"/>
</dbReference>
<dbReference type="FunFam" id="3.50.50.60:FF:000158">
    <property type="entry name" value="Rab GDP dissociation inhibitor"/>
    <property type="match status" value="1"/>
</dbReference>
<evidence type="ECO:0000256" key="1">
    <source>
        <dbReference type="ARBA" id="ARBA00005593"/>
    </source>
</evidence>
<organism evidence="3 4">
    <name type="scientific">Cyclopterus lumpus</name>
    <name type="common">Lumpsucker</name>
    <dbReference type="NCBI Taxonomy" id="8103"/>
    <lineage>
        <taxon>Eukaryota</taxon>
        <taxon>Metazoa</taxon>
        <taxon>Chordata</taxon>
        <taxon>Craniata</taxon>
        <taxon>Vertebrata</taxon>
        <taxon>Euteleostomi</taxon>
        <taxon>Actinopterygii</taxon>
        <taxon>Neopterygii</taxon>
        <taxon>Teleostei</taxon>
        <taxon>Neoteleostei</taxon>
        <taxon>Acanthomorphata</taxon>
        <taxon>Eupercaria</taxon>
        <taxon>Perciformes</taxon>
        <taxon>Cottioidei</taxon>
        <taxon>Cottales</taxon>
        <taxon>Cyclopteridae</taxon>
        <taxon>Cyclopterus</taxon>
    </lineage>
</organism>
<proteinExistence type="inferred from homology"/>
<dbReference type="GO" id="GO:0007264">
    <property type="term" value="P:small GTPase-mediated signal transduction"/>
    <property type="evidence" value="ECO:0007669"/>
    <property type="project" value="InterPro"/>
</dbReference>
<keyword evidence="4" id="KW-1185">Reference proteome</keyword>
<dbReference type="PANTHER" id="PTHR11787">
    <property type="entry name" value="RAB GDP-DISSOCIATION INHIBITOR"/>
    <property type="match status" value="1"/>
</dbReference>
<dbReference type="SUPFAM" id="SSF51905">
    <property type="entry name" value="FAD/NAD(P)-binding domain"/>
    <property type="match status" value="1"/>
</dbReference>
<dbReference type="GO" id="GO:0005737">
    <property type="term" value="C:cytoplasm"/>
    <property type="evidence" value="ECO:0007669"/>
    <property type="project" value="TreeGrafter"/>
</dbReference>
<dbReference type="PANTHER" id="PTHR11787:SF8">
    <property type="entry name" value="RAB GDP DISSOCIATION INHIBITOR"/>
    <property type="match status" value="1"/>
</dbReference>
<keyword evidence="2" id="KW-0343">GTPase activation</keyword>
<dbReference type="Proteomes" id="UP000694565">
    <property type="component" value="Unplaced"/>
</dbReference>
<reference evidence="3" key="1">
    <citation type="submission" date="2025-08" db="UniProtKB">
        <authorList>
            <consortium name="Ensembl"/>
        </authorList>
    </citation>
    <scope>IDENTIFICATION</scope>
</reference>
<dbReference type="GO" id="GO:0005093">
    <property type="term" value="F:Rab GDP-dissociation inhibitor activity"/>
    <property type="evidence" value="ECO:0007669"/>
    <property type="project" value="TreeGrafter"/>
</dbReference>
<dbReference type="PRINTS" id="PR00891">
    <property type="entry name" value="RABGDIREP"/>
</dbReference>
<gene>
    <name evidence="3" type="primary">zgc:112334</name>
</gene>
<evidence type="ECO:0000313" key="3">
    <source>
        <dbReference type="Ensembl" id="ENSCLMP00005024902.1"/>
    </source>
</evidence>
<dbReference type="Pfam" id="PF00996">
    <property type="entry name" value="GDI"/>
    <property type="match status" value="1"/>
</dbReference>
<reference evidence="3" key="2">
    <citation type="submission" date="2025-09" db="UniProtKB">
        <authorList>
            <consortium name="Ensembl"/>
        </authorList>
    </citation>
    <scope>IDENTIFICATION</scope>
</reference>
<comment type="similarity">
    <text evidence="1">Belongs to the Rab GDI family.</text>
</comment>
<sequence>GMEEYDIIVLGTGLKECILSGLLSQSGKKVLHIDNNPYYGGESASISPLEELFKKFKVPGPAKSMGRGKEWINCLLVILQLPGPAMWGNHQTDPAVL</sequence>
<accession>A0A8C2ZBH2</accession>
<protein>
    <submittedName>
        <fullName evidence="3">Zgc:112334</fullName>
    </submittedName>
</protein>
<dbReference type="Gene3D" id="3.50.50.60">
    <property type="entry name" value="FAD/NAD(P)-binding domain"/>
    <property type="match status" value="1"/>
</dbReference>
<dbReference type="GeneTree" id="ENSGT00950000182994"/>
<evidence type="ECO:0000313" key="4">
    <source>
        <dbReference type="Proteomes" id="UP000694565"/>
    </source>
</evidence>
<dbReference type="InterPro" id="IPR018203">
    <property type="entry name" value="GDP_dissociation_inhibitor"/>
</dbReference>
<name>A0A8C2ZBH2_CYCLU</name>
<evidence type="ECO:0000256" key="2">
    <source>
        <dbReference type="ARBA" id="ARBA00022468"/>
    </source>
</evidence>
<dbReference type="Ensembl" id="ENSCLMT00005026035.1">
    <property type="protein sequence ID" value="ENSCLMP00005024902.1"/>
    <property type="gene ID" value="ENSCLMG00005012226.1"/>
</dbReference>
<dbReference type="AlphaFoldDB" id="A0A8C2ZBH2"/>